<comment type="caution">
    <text evidence="1">The sequence shown here is derived from an EMBL/GenBank/DDBJ whole genome shotgun (WGS) entry which is preliminary data.</text>
</comment>
<reference evidence="1 2" key="2">
    <citation type="submission" date="2019-09" db="EMBL/GenBank/DDBJ databases">
        <authorList>
            <person name="Jin C."/>
        </authorList>
    </citation>
    <scope>NUCLEOTIDE SEQUENCE [LARGE SCALE GENOMIC DNA]</scope>
    <source>
        <strain evidence="1 2">BN140002</strain>
    </source>
</reference>
<dbReference type="InterPro" id="IPR013433">
    <property type="entry name" value="PHA_gran_rgn"/>
</dbReference>
<accession>A0A5B2VER4</accession>
<evidence type="ECO:0000313" key="1">
    <source>
        <dbReference type="EMBL" id="KAA2238043.1"/>
    </source>
</evidence>
<gene>
    <name evidence="1" type="ORF">F0L46_07165</name>
</gene>
<reference evidence="1 2" key="1">
    <citation type="submission" date="2019-09" db="EMBL/GenBank/DDBJ databases">
        <title>Salinarimonas rosea gen. nov., sp. nov., a new member of the a-2 subgroup of the Proteobacteria.</title>
        <authorList>
            <person name="Liu J."/>
        </authorList>
    </citation>
    <scope>NUCLEOTIDE SEQUENCE [LARGE SCALE GENOMIC DNA]</scope>
    <source>
        <strain evidence="1 2">BN140002</strain>
    </source>
</reference>
<sequence length="103" mass="11471">MAKPLVVSIPHGLGKDEARRRLETGFTGLKQQFGQHLTAVQDTWTGDRMDFRLAAMGQQVTGHLVVKPDCVDLEVNLPFLLAMMADKAKALIQKQGNLMLERK</sequence>
<dbReference type="RefSeq" id="WP_149816375.1">
    <property type="nucleotide sequence ID" value="NZ_VUOA01000016.1"/>
</dbReference>
<dbReference type="Proteomes" id="UP000323142">
    <property type="component" value="Unassembled WGS sequence"/>
</dbReference>
<dbReference type="EMBL" id="VUOA01000016">
    <property type="protein sequence ID" value="KAA2238043.1"/>
    <property type="molecule type" value="Genomic_DNA"/>
</dbReference>
<name>A0A5B2VER4_9HYPH</name>
<proteinExistence type="predicted"/>
<protein>
    <submittedName>
        <fullName evidence="1">Polyhydroxyalkanoic acid synthase</fullName>
    </submittedName>
</protein>
<keyword evidence="2" id="KW-1185">Reference proteome</keyword>
<dbReference type="AlphaFoldDB" id="A0A5B2VER4"/>
<evidence type="ECO:0000313" key="2">
    <source>
        <dbReference type="Proteomes" id="UP000323142"/>
    </source>
</evidence>
<dbReference type="OrthoDB" id="8853368at2"/>
<dbReference type="Pfam" id="PF09650">
    <property type="entry name" value="PHA_gran_rgn"/>
    <property type="match status" value="1"/>
</dbReference>
<organism evidence="1 2">
    <name type="scientific">Salinarimonas soli</name>
    <dbReference type="NCBI Taxonomy" id="1638099"/>
    <lineage>
        <taxon>Bacteria</taxon>
        <taxon>Pseudomonadati</taxon>
        <taxon>Pseudomonadota</taxon>
        <taxon>Alphaproteobacteria</taxon>
        <taxon>Hyphomicrobiales</taxon>
        <taxon>Salinarimonadaceae</taxon>
        <taxon>Salinarimonas</taxon>
    </lineage>
</organism>